<comment type="subcellular location">
    <subcellularLocation>
        <location evidence="8">Cytoplasm</location>
    </subcellularLocation>
</comment>
<evidence type="ECO:0000256" key="6">
    <source>
        <dbReference type="ARBA" id="ARBA00022840"/>
    </source>
</evidence>
<dbReference type="EC" id="6.3.2.1" evidence="8"/>
<evidence type="ECO:0000256" key="7">
    <source>
        <dbReference type="ARBA" id="ARBA00048258"/>
    </source>
</evidence>
<name>A0A7X0LKU7_9BACT</name>
<dbReference type="UniPathway" id="UPA00028">
    <property type="reaction ID" value="UER00005"/>
</dbReference>
<keyword evidence="3 8" id="KW-0436">Ligase</keyword>
<reference evidence="9 10" key="1">
    <citation type="submission" date="2020-08" db="EMBL/GenBank/DDBJ databases">
        <title>Genomic Encyclopedia of Type Strains, Phase IV (KMG-IV): sequencing the most valuable type-strain genomes for metagenomic binning, comparative biology and taxonomic classification.</title>
        <authorList>
            <person name="Goeker M."/>
        </authorList>
    </citation>
    <scope>NUCLEOTIDE SEQUENCE [LARGE SCALE GENOMIC DNA]</scope>
    <source>
        <strain evidence="9 10">DSM 103725</strain>
    </source>
</reference>
<dbReference type="PANTHER" id="PTHR21299">
    <property type="entry name" value="CYTIDYLATE KINASE/PANTOATE-BETA-ALANINE LIGASE"/>
    <property type="match status" value="1"/>
</dbReference>
<dbReference type="Gene3D" id="3.30.1300.10">
    <property type="entry name" value="Pantoate-beta-alanine ligase, C-terminal domain"/>
    <property type="match status" value="1"/>
</dbReference>
<keyword evidence="6 8" id="KW-0067">ATP-binding</keyword>
<dbReference type="HAMAP" id="MF_00158">
    <property type="entry name" value="PanC"/>
    <property type="match status" value="1"/>
</dbReference>
<evidence type="ECO:0000256" key="4">
    <source>
        <dbReference type="ARBA" id="ARBA00022655"/>
    </source>
</evidence>
<comment type="function">
    <text evidence="8">Catalyzes the condensation of pantoate with beta-alanine in an ATP-dependent reaction via a pantoyl-adenylate intermediate.</text>
</comment>
<dbReference type="GO" id="GO:0005829">
    <property type="term" value="C:cytosol"/>
    <property type="evidence" value="ECO:0007669"/>
    <property type="project" value="TreeGrafter"/>
</dbReference>
<dbReference type="EMBL" id="JACHGY010000001">
    <property type="protein sequence ID" value="MBB6429991.1"/>
    <property type="molecule type" value="Genomic_DNA"/>
</dbReference>
<comment type="pathway">
    <text evidence="1 8">Cofactor biosynthesis; (R)-pantothenate biosynthesis; (R)-pantothenate from (R)-pantoate and beta-alanine: step 1/1.</text>
</comment>
<comment type="subunit">
    <text evidence="8">Homodimer.</text>
</comment>
<keyword evidence="5 8" id="KW-0547">Nucleotide-binding</keyword>
<dbReference type="InterPro" id="IPR014729">
    <property type="entry name" value="Rossmann-like_a/b/a_fold"/>
</dbReference>
<evidence type="ECO:0000256" key="5">
    <source>
        <dbReference type="ARBA" id="ARBA00022741"/>
    </source>
</evidence>
<dbReference type="CDD" id="cd00560">
    <property type="entry name" value="PanC"/>
    <property type="match status" value="1"/>
</dbReference>
<dbReference type="Pfam" id="PF02569">
    <property type="entry name" value="Pantoate_ligase"/>
    <property type="match status" value="1"/>
</dbReference>
<evidence type="ECO:0000313" key="10">
    <source>
        <dbReference type="Proteomes" id="UP000541810"/>
    </source>
</evidence>
<feature type="binding site" evidence="8">
    <location>
        <position position="58"/>
    </location>
    <ligand>
        <name>beta-alanine</name>
        <dbReference type="ChEBI" id="CHEBI:57966"/>
    </ligand>
</feature>
<dbReference type="NCBIfam" id="TIGR00018">
    <property type="entry name" value="panC"/>
    <property type="match status" value="1"/>
</dbReference>
<feature type="binding site" evidence="8">
    <location>
        <position position="151"/>
    </location>
    <ligand>
        <name>(R)-pantoate</name>
        <dbReference type="ChEBI" id="CHEBI:15980"/>
    </ligand>
</feature>
<feature type="binding site" evidence="8">
    <location>
        <begin position="27"/>
        <end position="34"/>
    </location>
    <ligand>
        <name>ATP</name>
        <dbReference type="ChEBI" id="CHEBI:30616"/>
    </ligand>
</feature>
<dbReference type="GO" id="GO:0005524">
    <property type="term" value="F:ATP binding"/>
    <property type="evidence" value="ECO:0007669"/>
    <property type="project" value="UniProtKB-KW"/>
</dbReference>
<evidence type="ECO:0000256" key="3">
    <source>
        <dbReference type="ARBA" id="ARBA00022598"/>
    </source>
</evidence>
<keyword evidence="4 8" id="KW-0566">Pantothenate biosynthesis</keyword>
<evidence type="ECO:0000256" key="1">
    <source>
        <dbReference type="ARBA" id="ARBA00004990"/>
    </source>
</evidence>
<dbReference type="GO" id="GO:0015940">
    <property type="term" value="P:pantothenate biosynthetic process"/>
    <property type="evidence" value="ECO:0007669"/>
    <property type="project" value="UniProtKB-UniRule"/>
</dbReference>
<dbReference type="InterPro" id="IPR042176">
    <property type="entry name" value="Pantoate_ligase_C"/>
</dbReference>
<feature type="binding site" evidence="8">
    <location>
        <position position="174"/>
    </location>
    <ligand>
        <name>ATP</name>
        <dbReference type="ChEBI" id="CHEBI:30616"/>
    </ligand>
</feature>
<feature type="binding site" evidence="8">
    <location>
        <position position="58"/>
    </location>
    <ligand>
        <name>(R)-pantoate</name>
        <dbReference type="ChEBI" id="CHEBI:15980"/>
    </ligand>
</feature>
<dbReference type="Gene3D" id="3.40.50.620">
    <property type="entry name" value="HUPs"/>
    <property type="match status" value="1"/>
</dbReference>
<proteinExistence type="inferred from homology"/>
<dbReference type="InterPro" id="IPR003721">
    <property type="entry name" value="Pantoate_ligase"/>
</dbReference>
<dbReference type="Proteomes" id="UP000541810">
    <property type="component" value="Unassembled WGS sequence"/>
</dbReference>
<feature type="binding site" evidence="8">
    <location>
        <begin position="145"/>
        <end position="148"/>
    </location>
    <ligand>
        <name>ATP</name>
        <dbReference type="ChEBI" id="CHEBI:30616"/>
    </ligand>
</feature>
<evidence type="ECO:0000256" key="8">
    <source>
        <dbReference type="HAMAP-Rule" id="MF_00158"/>
    </source>
</evidence>
<dbReference type="AlphaFoldDB" id="A0A7X0LKU7"/>
<dbReference type="InterPro" id="IPR004821">
    <property type="entry name" value="Cyt_trans-like"/>
</dbReference>
<comment type="miscellaneous">
    <text evidence="8">The reaction proceeds by a bi uni uni bi ping pong mechanism.</text>
</comment>
<comment type="catalytic activity">
    <reaction evidence="7 8">
        <text>(R)-pantoate + beta-alanine + ATP = (R)-pantothenate + AMP + diphosphate + H(+)</text>
        <dbReference type="Rhea" id="RHEA:10912"/>
        <dbReference type="ChEBI" id="CHEBI:15378"/>
        <dbReference type="ChEBI" id="CHEBI:15980"/>
        <dbReference type="ChEBI" id="CHEBI:29032"/>
        <dbReference type="ChEBI" id="CHEBI:30616"/>
        <dbReference type="ChEBI" id="CHEBI:33019"/>
        <dbReference type="ChEBI" id="CHEBI:57966"/>
        <dbReference type="ChEBI" id="CHEBI:456215"/>
        <dbReference type="EC" id="6.3.2.1"/>
    </reaction>
</comment>
<protein>
    <recommendedName>
        <fullName evidence="8">Pantothenate synthetase</fullName>
        <shortName evidence="8">PS</shortName>
        <ecNumber evidence="8">6.3.2.1</ecNumber>
    </recommendedName>
    <alternativeName>
        <fullName evidence="8">Pantoate--beta-alanine ligase</fullName>
    </alternativeName>
    <alternativeName>
        <fullName evidence="8">Pantoate-activating enzyme</fullName>
    </alternativeName>
</protein>
<sequence length="282" mass="30559">MLICRTLDELRQARQSLGGRVALVPTMGALHAGHLAHLGYARRAADHVVVSIFVNPTQFGPHEDFNRYPRTLEVDTAKCETAGADLVFAPEAETVYPPGVPGVELTVPGVADGLEGAQRPGHFAGVCRVVLKLLNLVRPDAVTFGRKDYQQLAVVSAMINDLMLPIDIIEVPTVREDDGLAMSSRNRYLEGDERKHALGLSKALKQAQQMAADGEPDPVAIEAMMRDVMQAYHLEVDYAAVRHARTLGEIDSVVPTESVALVAGRLGKVRLIDNAVLSETMP</sequence>
<organism evidence="9 10">
    <name type="scientific">Algisphaera agarilytica</name>
    <dbReference type="NCBI Taxonomy" id="1385975"/>
    <lineage>
        <taxon>Bacteria</taxon>
        <taxon>Pseudomonadati</taxon>
        <taxon>Planctomycetota</taxon>
        <taxon>Phycisphaerae</taxon>
        <taxon>Phycisphaerales</taxon>
        <taxon>Phycisphaeraceae</taxon>
        <taxon>Algisphaera</taxon>
    </lineage>
</organism>
<feature type="binding site" evidence="8">
    <location>
        <begin position="182"/>
        <end position="185"/>
    </location>
    <ligand>
        <name>ATP</name>
        <dbReference type="ChEBI" id="CHEBI:30616"/>
    </ligand>
</feature>
<evidence type="ECO:0000313" key="9">
    <source>
        <dbReference type="EMBL" id="MBB6429991.1"/>
    </source>
</evidence>
<feature type="active site" description="Proton donor" evidence="8">
    <location>
        <position position="34"/>
    </location>
</feature>
<comment type="caution">
    <text evidence="9">The sequence shown here is derived from an EMBL/GenBank/DDBJ whole genome shotgun (WGS) entry which is preliminary data.</text>
</comment>
<dbReference type="SUPFAM" id="SSF52374">
    <property type="entry name" value="Nucleotidylyl transferase"/>
    <property type="match status" value="1"/>
</dbReference>
<dbReference type="RefSeq" id="WP_184677538.1">
    <property type="nucleotide sequence ID" value="NZ_JACHGY010000001.1"/>
</dbReference>
<dbReference type="NCBIfam" id="TIGR00125">
    <property type="entry name" value="cyt_tran_rel"/>
    <property type="match status" value="1"/>
</dbReference>
<keyword evidence="8" id="KW-0963">Cytoplasm</keyword>
<dbReference type="GO" id="GO:0004592">
    <property type="term" value="F:pantoate-beta-alanine ligase activity"/>
    <property type="evidence" value="ECO:0007669"/>
    <property type="project" value="UniProtKB-UniRule"/>
</dbReference>
<keyword evidence="10" id="KW-1185">Reference proteome</keyword>
<accession>A0A7X0LKU7</accession>
<comment type="similarity">
    <text evidence="2 8">Belongs to the pantothenate synthetase family.</text>
</comment>
<gene>
    <name evidence="8" type="primary">panC</name>
    <name evidence="9" type="ORF">HNQ40_001797</name>
</gene>
<evidence type="ECO:0000256" key="2">
    <source>
        <dbReference type="ARBA" id="ARBA00009256"/>
    </source>
</evidence>
<dbReference type="PANTHER" id="PTHR21299:SF1">
    <property type="entry name" value="PANTOATE--BETA-ALANINE LIGASE"/>
    <property type="match status" value="1"/>
</dbReference>